<feature type="transmembrane region" description="Helical" evidence="8">
    <location>
        <begin position="264"/>
        <end position="282"/>
    </location>
</feature>
<evidence type="ECO:0000256" key="5">
    <source>
        <dbReference type="ARBA" id="ARBA00022989"/>
    </source>
</evidence>
<keyword evidence="4 8" id="KW-0812">Transmembrane</keyword>
<comment type="caution">
    <text evidence="9">The sequence shown here is derived from an EMBL/GenBank/DDBJ whole genome shotgun (WGS) entry which is preliminary data.</text>
</comment>
<feature type="transmembrane region" description="Helical" evidence="8">
    <location>
        <begin position="134"/>
        <end position="152"/>
    </location>
</feature>
<dbReference type="Proteomes" id="UP000239532">
    <property type="component" value="Unassembled WGS sequence"/>
</dbReference>
<evidence type="ECO:0000256" key="4">
    <source>
        <dbReference type="ARBA" id="ARBA00022692"/>
    </source>
</evidence>
<feature type="transmembrane region" description="Helical" evidence="8">
    <location>
        <begin position="234"/>
        <end position="252"/>
    </location>
</feature>
<feature type="transmembrane region" description="Helical" evidence="8">
    <location>
        <begin position="164"/>
        <end position="183"/>
    </location>
</feature>
<dbReference type="AlphaFoldDB" id="A0A2S9WVP9"/>
<dbReference type="OrthoDB" id="9810952at2"/>
<dbReference type="InterPro" id="IPR003445">
    <property type="entry name" value="Cat_transpt"/>
</dbReference>
<keyword evidence="10" id="KW-1185">Reference proteome</keyword>
<dbReference type="RefSeq" id="WP_105983272.1">
    <property type="nucleotide sequence ID" value="NZ_MQUC01000003.1"/>
</dbReference>
<evidence type="ECO:0000256" key="3">
    <source>
        <dbReference type="ARBA" id="ARBA00022475"/>
    </source>
</evidence>
<dbReference type="GO" id="GO:0008324">
    <property type="term" value="F:monoatomic cation transmembrane transporter activity"/>
    <property type="evidence" value="ECO:0007669"/>
    <property type="project" value="InterPro"/>
</dbReference>
<sequence length="447" mass="49626">MKNYVKKYYKFLIGLTPQRNLVYGFLLYNVIGALLLCLPFSRKGDISFIDTLFTSTSAISTTGLMTVGLTDQFTVFGQFVVMLLFQIGGIGYMTFTTYILLNTSHHTAKWRERILNAAFAIPETIQLRPFLKSVIIFTILFEIVGTILFYIGFADQEWGFWERLWNSIFHSVSAFCTAGFSLFNSGFVDFVDDGLINFTVSFLAIAGSLGFIIFSDFYLKFARKKHEVSYTSKLILSGFLILLSLGTVAIYFTEPSIMILEGKTRFYASFFQSMTAMTTVGFNTIDNGVMILPVTMITILLMYIGASPSGTSGGLKITTLVATVAYLRSKLKNCKDFLFFNTKIPDGRVDAAVSTFIFYLIVSFFGVLLLTFSEADTLDRIAFEVLSALGTVGLSMGITGGLTFFGKAVIICIMFIGRLGVLTFGLAISRAYVPDEQEAEDEEDIAV</sequence>
<evidence type="ECO:0000313" key="10">
    <source>
        <dbReference type="Proteomes" id="UP000239532"/>
    </source>
</evidence>
<evidence type="ECO:0000256" key="2">
    <source>
        <dbReference type="ARBA" id="ARBA00022448"/>
    </source>
</evidence>
<feature type="transmembrane region" description="Helical" evidence="8">
    <location>
        <begin position="195"/>
        <end position="214"/>
    </location>
</feature>
<evidence type="ECO:0000313" key="9">
    <source>
        <dbReference type="EMBL" id="PRP67552.1"/>
    </source>
</evidence>
<keyword evidence="2" id="KW-0813">Transport</keyword>
<name>A0A2S9WVP9_9FLAO</name>
<dbReference type="PANTHER" id="PTHR32024:SF1">
    <property type="entry name" value="KTR SYSTEM POTASSIUM UPTAKE PROTEIN B"/>
    <property type="match status" value="1"/>
</dbReference>
<feature type="transmembrane region" description="Helical" evidence="8">
    <location>
        <begin position="408"/>
        <end position="428"/>
    </location>
</feature>
<keyword evidence="7 8" id="KW-0472">Membrane</keyword>
<proteinExistence type="predicted"/>
<keyword evidence="3" id="KW-1003">Cell membrane</keyword>
<dbReference type="PANTHER" id="PTHR32024">
    <property type="entry name" value="TRK SYSTEM POTASSIUM UPTAKE PROTEIN TRKG-RELATED"/>
    <property type="match status" value="1"/>
</dbReference>
<gene>
    <name evidence="9" type="ORF">BST86_10845</name>
</gene>
<keyword evidence="5 8" id="KW-1133">Transmembrane helix</keyword>
<organism evidence="9 10">
    <name type="scientific">Nonlabens agnitus</name>
    <dbReference type="NCBI Taxonomy" id="870484"/>
    <lineage>
        <taxon>Bacteria</taxon>
        <taxon>Pseudomonadati</taxon>
        <taxon>Bacteroidota</taxon>
        <taxon>Flavobacteriia</taxon>
        <taxon>Flavobacteriales</taxon>
        <taxon>Flavobacteriaceae</taxon>
        <taxon>Nonlabens</taxon>
    </lineage>
</organism>
<evidence type="ECO:0000256" key="7">
    <source>
        <dbReference type="ARBA" id="ARBA00023136"/>
    </source>
</evidence>
<dbReference type="Pfam" id="PF02386">
    <property type="entry name" value="TrkH"/>
    <property type="match status" value="1"/>
</dbReference>
<dbReference type="GO" id="GO:0005886">
    <property type="term" value="C:plasma membrane"/>
    <property type="evidence" value="ECO:0007669"/>
    <property type="project" value="UniProtKB-SubCell"/>
</dbReference>
<accession>A0A2S9WVP9</accession>
<dbReference type="EMBL" id="MQUC01000003">
    <property type="protein sequence ID" value="PRP67552.1"/>
    <property type="molecule type" value="Genomic_DNA"/>
</dbReference>
<feature type="transmembrane region" description="Helical" evidence="8">
    <location>
        <begin position="20"/>
        <end position="40"/>
    </location>
</feature>
<comment type="subcellular location">
    <subcellularLocation>
        <location evidence="1">Cell membrane</location>
        <topology evidence="1">Multi-pass membrane protein</topology>
    </subcellularLocation>
</comment>
<feature type="transmembrane region" description="Helical" evidence="8">
    <location>
        <begin position="76"/>
        <end position="101"/>
    </location>
</feature>
<evidence type="ECO:0000256" key="6">
    <source>
        <dbReference type="ARBA" id="ARBA00023065"/>
    </source>
</evidence>
<feature type="transmembrane region" description="Helical" evidence="8">
    <location>
        <begin position="288"/>
        <end position="306"/>
    </location>
</feature>
<keyword evidence="6" id="KW-0406">Ion transport</keyword>
<dbReference type="GO" id="GO:0030001">
    <property type="term" value="P:metal ion transport"/>
    <property type="evidence" value="ECO:0007669"/>
    <property type="project" value="UniProtKB-ARBA"/>
</dbReference>
<reference evidence="9 10" key="1">
    <citation type="submission" date="2016-11" db="EMBL/GenBank/DDBJ databases">
        <title>Trade-off between light-utilization and light-protection in marine flavobacteria.</title>
        <authorList>
            <person name="Kumagai Y."/>
        </authorList>
    </citation>
    <scope>NUCLEOTIDE SEQUENCE [LARGE SCALE GENOMIC DNA]</scope>
    <source>
        <strain evidence="9 10">JCM 17109</strain>
    </source>
</reference>
<evidence type="ECO:0000256" key="1">
    <source>
        <dbReference type="ARBA" id="ARBA00004651"/>
    </source>
</evidence>
<protein>
    <submittedName>
        <fullName evidence="9">Potassium transporter TrkH</fullName>
    </submittedName>
</protein>
<feature type="transmembrane region" description="Helical" evidence="8">
    <location>
        <begin position="351"/>
        <end position="372"/>
    </location>
</feature>
<evidence type="ECO:0000256" key="8">
    <source>
        <dbReference type="SAM" id="Phobius"/>
    </source>
</evidence>